<dbReference type="GO" id="GO:0016020">
    <property type="term" value="C:membrane"/>
    <property type="evidence" value="ECO:0007669"/>
    <property type="project" value="InterPro"/>
</dbReference>
<feature type="transmembrane region" description="Helical" evidence="1">
    <location>
        <begin position="85"/>
        <end position="108"/>
    </location>
</feature>
<keyword evidence="1" id="KW-0812">Transmembrane</keyword>
<dbReference type="Pfam" id="PF06580">
    <property type="entry name" value="His_kinase"/>
    <property type="match status" value="1"/>
</dbReference>
<feature type="transmembrane region" description="Helical" evidence="1">
    <location>
        <begin position="18"/>
        <end position="37"/>
    </location>
</feature>
<accession>A0A1H6XR31</accession>
<evidence type="ECO:0000313" key="4">
    <source>
        <dbReference type="Proteomes" id="UP000199532"/>
    </source>
</evidence>
<sequence>MPFISLEQYFDSVRQNRLYFYILFLLLPWFVPLIGYLMWGNSYFTDLGIFAGGSFINLILCLLANQINQMTAKFIAGVYPDIDQTAYRVTLWFVVYSLVNVVILYVVLTVYDLIGLFGYKLDNVHLKWSVITLVGVSLIGAGLSELAYTFMQWKTNQNELKEMEQRQLQSELEMVKQQVNPHFLFNCLNALSVLISEAPTTAEKFVDEMSQVYRYLLTVNGQDWESNLVSLEAELRFIRSYIYLLEIRFEEGIDIKIQTAELCQNGQMAPLTLQTLIDNAIRHNIVSAENPLSISIKTTATGQLEVRNNLQKRAVRMPVTTAGLSTIISRYKLLFNQAGTIQVKEDEESFTVLLPLIYT</sequence>
<keyword evidence="1" id="KW-0472">Membrane</keyword>
<dbReference type="GO" id="GO:0000155">
    <property type="term" value="F:phosphorelay sensor kinase activity"/>
    <property type="evidence" value="ECO:0007669"/>
    <property type="project" value="InterPro"/>
</dbReference>
<dbReference type="AlphaFoldDB" id="A0A1H6XR31"/>
<dbReference type="InterPro" id="IPR050640">
    <property type="entry name" value="Bact_2-comp_sensor_kinase"/>
</dbReference>
<dbReference type="OrthoDB" id="927174at2"/>
<evidence type="ECO:0000313" key="3">
    <source>
        <dbReference type="EMBL" id="SEJ29227.1"/>
    </source>
</evidence>
<feature type="transmembrane region" description="Helical" evidence="1">
    <location>
        <begin position="43"/>
        <end position="64"/>
    </location>
</feature>
<feature type="domain" description="Signal transduction histidine kinase internal region" evidence="2">
    <location>
        <begin position="171"/>
        <end position="251"/>
    </location>
</feature>
<organism evidence="3 4">
    <name type="scientific">Dyadobacter koreensis</name>
    <dbReference type="NCBI Taxonomy" id="408657"/>
    <lineage>
        <taxon>Bacteria</taxon>
        <taxon>Pseudomonadati</taxon>
        <taxon>Bacteroidota</taxon>
        <taxon>Cytophagia</taxon>
        <taxon>Cytophagales</taxon>
        <taxon>Spirosomataceae</taxon>
        <taxon>Dyadobacter</taxon>
    </lineage>
</organism>
<keyword evidence="4" id="KW-1185">Reference proteome</keyword>
<dbReference type="InterPro" id="IPR010559">
    <property type="entry name" value="Sig_transdc_His_kin_internal"/>
</dbReference>
<evidence type="ECO:0000259" key="2">
    <source>
        <dbReference type="Pfam" id="PF06580"/>
    </source>
</evidence>
<name>A0A1H6XR31_9BACT</name>
<feature type="transmembrane region" description="Helical" evidence="1">
    <location>
        <begin position="128"/>
        <end position="151"/>
    </location>
</feature>
<protein>
    <submittedName>
        <fullName evidence="3">Histidine kinase</fullName>
    </submittedName>
</protein>
<keyword evidence="1" id="KW-1133">Transmembrane helix</keyword>
<reference evidence="3 4" key="1">
    <citation type="submission" date="2016-10" db="EMBL/GenBank/DDBJ databases">
        <authorList>
            <person name="de Groot N.N."/>
        </authorList>
    </citation>
    <scope>NUCLEOTIDE SEQUENCE [LARGE SCALE GENOMIC DNA]</scope>
    <source>
        <strain evidence="3 4">DSM 19938</strain>
    </source>
</reference>
<keyword evidence="3" id="KW-0808">Transferase</keyword>
<dbReference type="PANTHER" id="PTHR34220">
    <property type="entry name" value="SENSOR HISTIDINE KINASE YPDA"/>
    <property type="match status" value="1"/>
</dbReference>
<evidence type="ECO:0000256" key="1">
    <source>
        <dbReference type="SAM" id="Phobius"/>
    </source>
</evidence>
<gene>
    <name evidence="3" type="ORF">SAMN04487995_4009</name>
</gene>
<dbReference type="STRING" id="408657.SAMN04487995_4009"/>
<dbReference type="PANTHER" id="PTHR34220:SF7">
    <property type="entry name" value="SENSOR HISTIDINE KINASE YPDA"/>
    <property type="match status" value="1"/>
</dbReference>
<keyword evidence="3" id="KW-0418">Kinase</keyword>
<dbReference type="Proteomes" id="UP000199532">
    <property type="component" value="Unassembled WGS sequence"/>
</dbReference>
<proteinExistence type="predicted"/>
<dbReference type="EMBL" id="FNXY01000006">
    <property type="protein sequence ID" value="SEJ29227.1"/>
    <property type="molecule type" value="Genomic_DNA"/>
</dbReference>